<name>A0AAX4PDN3_9CHLO</name>
<feature type="transmembrane region" description="Helical" evidence="1">
    <location>
        <begin position="221"/>
        <end position="240"/>
    </location>
</feature>
<protein>
    <recommendedName>
        <fullName evidence="2">CWH43-like N-terminal domain-containing protein</fullName>
    </recommendedName>
</protein>
<dbReference type="InterPro" id="IPR019402">
    <property type="entry name" value="CWH43_N"/>
</dbReference>
<sequence>MFVRRPVWKDPRVAFGFVHLTCVLTIAATLTTFFAVGHNVREVCELIKESTLYKSFKVNRDKVCLDRLPTISYTGVLLPEQCVFAVGLSLAAFAGFWAFYLIGRIQAECVRRHAALKGKGKTVLARAPPVLWFLSYLGREIGLEDLCRKTGRLGQVSSFWMLPTACVSMKHSIIIHGLSAFFFFGLACIHVVCTYCIQHNLILHEVVSNKHFERSCRFKKVLLRCAAAFFVAGVVVYFSLRFTPDHLYLYTLGGALGQYTTVVWLMSGFSTYYVDLTVLLDLEESNRQQDIAL</sequence>
<keyword evidence="1" id="KW-1133">Transmembrane helix</keyword>
<feature type="transmembrane region" description="Helical" evidence="1">
    <location>
        <begin position="12"/>
        <end position="36"/>
    </location>
</feature>
<keyword evidence="1" id="KW-0472">Membrane</keyword>
<gene>
    <name evidence="3" type="ORF">HKI87_08g53820</name>
</gene>
<dbReference type="Pfam" id="PF10277">
    <property type="entry name" value="Frag1"/>
    <property type="match status" value="1"/>
</dbReference>
<evidence type="ECO:0000313" key="3">
    <source>
        <dbReference type="EMBL" id="WZN63829.1"/>
    </source>
</evidence>
<dbReference type="AlphaFoldDB" id="A0AAX4PDN3"/>
<accession>A0AAX4PDN3</accession>
<keyword evidence="4" id="KW-1185">Reference proteome</keyword>
<dbReference type="EMBL" id="CP151508">
    <property type="protein sequence ID" value="WZN63829.1"/>
    <property type="molecule type" value="Genomic_DNA"/>
</dbReference>
<evidence type="ECO:0000256" key="1">
    <source>
        <dbReference type="SAM" id="Phobius"/>
    </source>
</evidence>
<feature type="domain" description="CWH43-like N-terminal" evidence="2">
    <location>
        <begin position="59"/>
        <end position="276"/>
    </location>
</feature>
<evidence type="ECO:0000259" key="2">
    <source>
        <dbReference type="Pfam" id="PF10277"/>
    </source>
</evidence>
<organism evidence="3 4">
    <name type="scientific">Chloropicon roscoffensis</name>
    <dbReference type="NCBI Taxonomy" id="1461544"/>
    <lineage>
        <taxon>Eukaryota</taxon>
        <taxon>Viridiplantae</taxon>
        <taxon>Chlorophyta</taxon>
        <taxon>Chloropicophyceae</taxon>
        <taxon>Chloropicales</taxon>
        <taxon>Chloropicaceae</taxon>
        <taxon>Chloropicon</taxon>
    </lineage>
</organism>
<proteinExistence type="predicted"/>
<keyword evidence="1" id="KW-0812">Transmembrane</keyword>
<evidence type="ECO:0000313" key="4">
    <source>
        <dbReference type="Proteomes" id="UP001472866"/>
    </source>
</evidence>
<feature type="transmembrane region" description="Helical" evidence="1">
    <location>
        <begin position="178"/>
        <end position="201"/>
    </location>
</feature>
<dbReference type="Proteomes" id="UP001472866">
    <property type="component" value="Chromosome 08"/>
</dbReference>
<feature type="transmembrane region" description="Helical" evidence="1">
    <location>
        <begin position="247"/>
        <end position="266"/>
    </location>
</feature>
<feature type="transmembrane region" description="Helical" evidence="1">
    <location>
        <begin position="83"/>
        <end position="102"/>
    </location>
</feature>
<reference evidence="3 4" key="1">
    <citation type="submission" date="2024-03" db="EMBL/GenBank/DDBJ databases">
        <title>Complete genome sequence of the green alga Chloropicon roscoffensis RCC1871.</title>
        <authorList>
            <person name="Lemieux C."/>
            <person name="Pombert J.-F."/>
            <person name="Otis C."/>
            <person name="Turmel M."/>
        </authorList>
    </citation>
    <scope>NUCLEOTIDE SEQUENCE [LARGE SCALE GENOMIC DNA]</scope>
    <source>
        <strain evidence="3 4">RCC1871</strain>
    </source>
</reference>